<evidence type="ECO:0000313" key="1">
    <source>
        <dbReference type="EMBL" id="QIK41887.1"/>
    </source>
</evidence>
<organism evidence="1 2">
    <name type="scientific">Pontivivens nitratireducens</name>
    <dbReference type="NCBI Taxonomy" id="2758038"/>
    <lineage>
        <taxon>Bacteria</taxon>
        <taxon>Pseudomonadati</taxon>
        <taxon>Pseudomonadota</taxon>
        <taxon>Alphaproteobacteria</taxon>
        <taxon>Rhodobacterales</taxon>
        <taxon>Paracoccaceae</taxon>
        <taxon>Pontivivens</taxon>
    </lineage>
</organism>
<proteinExistence type="predicted"/>
<dbReference type="EMBL" id="CP049811">
    <property type="protein sequence ID" value="QIK41887.1"/>
    <property type="molecule type" value="Genomic_DNA"/>
</dbReference>
<reference evidence="1 2" key="1">
    <citation type="submission" date="2020-03" db="EMBL/GenBank/DDBJ databases">
        <title>Complete genome sequence of Monaibacterium sp. ALG8 with diverse plasmids.</title>
        <authorList>
            <person name="Sun C."/>
        </authorList>
    </citation>
    <scope>NUCLEOTIDE SEQUENCE [LARGE SCALE GENOMIC DNA]</scope>
    <source>
        <strain evidence="1 2">ALG8</strain>
    </source>
</reference>
<dbReference type="KEGG" id="mon:G8E03_14650"/>
<sequence>MKAGTGLVTAAIVICALCLAYSGWSVWQWYRMAPLRTVETANIALYQRMTSLKSDWAEGCTQAALTPTLTDNMLPRGTFAAWGVAHSEGVTCTQKGALALTCKLAPGATLALTEGSATTGLINVAGSPRTFVISANSIGCLQSE</sequence>
<evidence type="ECO:0000313" key="2">
    <source>
        <dbReference type="Proteomes" id="UP000500791"/>
    </source>
</evidence>
<dbReference type="RefSeq" id="WP_166193538.1">
    <property type="nucleotide sequence ID" value="NZ_CP049811.1"/>
</dbReference>
<accession>A0A6G7VQ22</accession>
<keyword evidence="2" id="KW-1185">Reference proteome</keyword>
<dbReference type="Proteomes" id="UP000500791">
    <property type="component" value="Chromosome"/>
</dbReference>
<name>A0A6G7VQ22_9RHOB</name>
<protein>
    <submittedName>
        <fullName evidence="1">Uncharacterized protein</fullName>
    </submittedName>
</protein>
<gene>
    <name evidence="1" type="ORF">G8E03_14650</name>
</gene>
<dbReference type="AlphaFoldDB" id="A0A6G7VQ22"/>